<reference evidence="2" key="1">
    <citation type="submission" date="2023-01" db="EMBL/GenBank/DDBJ databases">
        <authorList>
            <person name="Van Ghelder C."/>
            <person name="Rancurel C."/>
        </authorList>
    </citation>
    <scope>NUCLEOTIDE SEQUENCE</scope>
    <source>
        <strain evidence="2">CNCM I-4278</strain>
    </source>
</reference>
<sequence length="104" mass="11531">MSKILRLTLFKIPDPTHVQEAIAKYSSLSKDAVKNGKPYITSASANPTHADPRNKGYTLIARTSFESKADMDFYDNEDEAHGQIKAYLKGKVVDGPPLVVYMDV</sequence>
<dbReference type="InterPro" id="IPR013097">
    <property type="entry name" value="Dabb"/>
</dbReference>
<accession>A0A9W4XGC1</accession>
<dbReference type="AlphaFoldDB" id="A0A9W4XGC1"/>
<gene>
    <name evidence="2" type="ORF">PDIGIT_LOCUS3706</name>
</gene>
<dbReference type="OrthoDB" id="3830014at2759"/>
<name>A0A9W4XGC1_9PLEO</name>
<protein>
    <recommendedName>
        <fullName evidence="1">Stress-response A/B barrel domain-containing protein</fullName>
    </recommendedName>
</protein>
<dbReference type="Pfam" id="PF07876">
    <property type="entry name" value="Dabb"/>
    <property type="match status" value="1"/>
</dbReference>
<organism evidence="2 3">
    <name type="scientific">Periconia digitata</name>
    <dbReference type="NCBI Taxonomy" id="1303443"/>
    <lineage>
        <taxon>Eukaryota</taxon>
        <taxon>Fungi</taxon>
        <taxon>Dikarya</taxon>
        <taxon>Ascomycota</taxon>
        <taxon>Pezizomycotina</taxon>
        <taxon>Dothideomycetes</taxon>
        <taxon>Pleosporomycetidae</taxon>
        <taxon>Pleosporales</taxon>
        <taxon>Massarineae</taxon>
        <taxon>Periconiaceae</taxon>
        <taxon>Periconia</taxon>
    </lineage>
</organism>
<evidence type="ECO:0000313" key="2">
    <source>
        <dbReference type="EMBL" id="CAI6323810.1"/>
    </source>
</evidence>
<dbReference type="Gene3D" id="3.30.70.100">
    <property type="match status" value="1"/>
</dbReference>
<dbReference type="EMBL" id="CAOQHR010000002">
    <property type="protein sequence ID" value="CAI6323810.1"/>
    <property type="molecule type" value="Genomic_DNA"/>
</dbReference>
<dbReference type="SMART" id="SM00886">
    <property type="entry name" value="Dabb"/>
    <property type="match status" value="1"/>
</dbReference>
<comment type="caution">
    <text evidence="2">The sequence shown here is derived from an EMBL/GenBank/DDBJ whole genome shotgun (WGS) entry which is preliminary data.</text>
</comment>
<keyword evidence="3" id="KW-1185">Reference proteome</keyword>
<feature type="domain" description="Stress-response A/B barrel" evidence="1">
    <location>
        <begin position="4"/>
        <end position="102"/>
    </location>
</feature>
<dbReference type="SUPFAM" id="SSF54909">
    <property type="entry name" value="Dimeric alpha+beta barrel"/>
    <property type="match status" value="1"/>
</dbReference>
<proteinExistence type="predicted"/>
<dbReference type="Proteomes" id="UP001152607">
    <property type="component" value="Unassembled WGS sequence"/>
</dbReference>
<evidence type="ECO:0000259" key="1">
    <source>
        <dbReference type="PROSITE" id="PS51502"/>
    </source>
</evidence>
<dbReference type="InterPro" id="IPR011008">
    <property type="entry name" value="Dimeric_a/b-barrel"/>
</dbReference>
<dbReference type="PROSITE" id="PS51502">
    <property type="entry name" value="S_R_A_B_BARREL"/>
    <property type="match status" value="1"/>
</dbReference>
<evidence type="ECO:0000313" key="3">
    <source>
        <dbReference type="Proteomes" id="UP001152607"/>
    </source>
</evidence>